<name>A0A9W9VJ82_9EURO</name>
<proteinExistence type="predicted"/>
<dbReference type="EMBL" id="JAPZBT010000001">
    <property type="protein sequence ID" value="KAJ5383922.1"/>
    <property type="molecule type" value="Genomic_DNA"/>
</dbReference>
<feature type="region of interest" description="Disordered" evidence="1">
    <location>
        <begin position="31"/>
        <end position="84"/>
    </location>
</feature>
<reference evidence="2" key="2">
    <citation type="journal article" date="2023" name="IMA Fungus">
        <title>Comparative genomic study of the Penicillium genus elucidates a diverse pangenome and 15 lateral gene transfer events.</title>
        <authorList>
            <person name="Petersen C."/>
            <person name="Sorensen T."/>
            <person name="Nielsen M.R."/>
            <person name="Sondergaard T.E."/>
            <person name="Sorensen J.L."/>
            <person name="Fitzpatrick D.A."/>
            <person name="Frisvad J.C."/>
            <person name="Nielsen K.L."/>
        </authorList>
    </citation>
    <scope>NUCLEOTIDE SEQUENCE</scope>
    <source>
        <strain evidence="2">IBT 3081</strain>
    </source>
</reference>
<evidence type="ECO:0000313" key="3">
    <source>
        <dbReference type="Proteomes" id="UP001147752"/>
    </source>
</evidence>
<sequence>MATALGLEFRIGKKDAAAKFGIEAALHQAIPPEDRLNPNPILIGDDDGSSWQTAADQQHAAEQGEPGEGDMANEQQLEALDKDSADQTDNCCFHLSNFHRRNAQWTLPFEDLRGASNRECQRLGQEKREAESPDDGFGAAASCAPWNGSWTTAA</sequence>
<dbReference type="AlphaFoldDB" id="A0A9W9VJ82"/>
<evidence type="ECO:0000256" key="1">
    <source>
        <dbReference type="SAM" id="MobiDB-lite"/>
    </source>
</evidence>
<dbReference type="Proteomes" id="UP001147752">
    <property type="component" value="Unassembled WGS sequence"/>
</dbReference>
<feature type="compositionally biased region" description="Basic and acidic residues" evidence="1">
    <location>
        <begin position="120"/>
        <end position="131"/>
    </location>
</feature>
<comment type="caution">
    <text evidence="2">The sequence shown here is derived from an EMBL/GenBank/DDBJ whole genome shotgun (WGS) entry which is preliminary data.</text>
</comment>
<accession>A0A9W9VJ82</accession>
<organism evidence="2 3">
    <name type="scientific">Penicillium concentricum</name>
    <dbReference type="NCBI Taxonomy" id="293559"/>
    <lineage>
        <taxon>Eukaryota</taxon>
        <taxon>Fungi</taxon>
        <taxon>Dikarya</taxon>
        <taxon>Ascomycota</taxon>
        <taxon>Pezizomycotina</taxon>
        <taxon>Eurotiomycetes</taxon>
        <taxon>Eurotiomycetidae</taxon>
        <taxon>Eurotiales</taxon>
        <taxon>Aspergillaceae</taxon>
        <taxon>Penicillium</taxon>
    </lineage>
</organism>
<reference evidence="2" key="1">
    <citation type="submission" date="2022-12" db="EMBL/GenBank/DDBJ databases">
        <authorList>
            <person name="Petersen C."/>
        </authorList>
    </citation>
    <scope>NUCLEOTIDE SEQUENCE</scope>
    <source>
        <strain evidence="2">IBT 3081</strain>
    </source>
</reference>
<keyword evidence="3" id="KW-1185">Reference proteome</keyword>
<evidence type="ECO:0000313" key="2">
    <source>
        <dbReference type="EMBL" id="KAJ5383922.1"/>
    </source>
</evidence>
<feature type="region of interest" description="Disordered" evidence="1">
    <location>
        <begin position="120"/>
        <end position="154"/>
    </location>
</feature>
<dbReference type="RefSeq" id="XP_056583698.1">
    <property type="nucleotide sequence ID" value="XM_056719563.1"/>
</dbReference>
<gene>
    <name evidence="2" type="ORF">N7517_001833</name>
</gene>
<protein>
    <submittedName>
        <fullName evidence="2">Uncharacterized protein</fullName>
    </submittedName>
</protein>
<dbReference type="GeneID" id="81458746"/>